<protein>
    <submittedName>
        <fullName evidence="2">Uncharacterized protein</fullName>
    </submittedName>
</protein>
<feature type="coiled-coil region" evidence="1">
    <location>
        <begin position="7"/>
        <end position="65"/>
    </location>
</feature>
<proteinExistence type="predicted"/>
<name>R9CK08_9CLOT</name>
<dbReference type="PATRIC" id="fig|1202534.3.peg.884"/>
<evidence type="ECO:0000313" key="2">
    <source>
        <dbReference type="EMBL" id="EOR27506.1"/>
    </source>
</evidence>
<organism evidence="2 3">
    <name type="scientific">Clostridium sartagoforme AAU1</name>
    <dbReference type="NCBI Taxonomy" id="1202534"/>
    <lineage>
        <taxon>Bacteria</taxon>
        <taxon>Bacillati</taxon>
        <taxon>Bacillota</taxon>
        <taxon>Clostridia</taxon>
        <taxon>Eubacteriales</taxon>
        <taxon>Clostridiaceae</taxon>
        <taxon>Clostridium</taxon>
    </lineage>
</organism>
<reference evidence="2 3" key="1">
    <citation type="submission" date="2013-03" db="EMBL/GenBank/DDBJ databases">
        <title>Whole genome shotgun sequencing of Clostridium sartagoforme AAU1.</title>
        <authorList>
            <person name="Joshi C.G."/>
            <person name="Duggirala S.M."/>
            <person name="Nathani N.M."/>
            <person name="Bhatt V.D."/>
            <person name="Patel A.K."/>
            <person name="Pandya P.R."/>
            <person name="KaPatel J.A."/>
        </authorList>
    </citation>
    <scope>NUCLEOTIDE SEQUENCE [LARGE SCALE GENOMIC DNA]</scope>
    <source>
        <strain evidence="2 3">AAU1</strain>
    </source>
</reference>
<evidence type="ECO:0000256" key="1">
    <source>
        <dbReference type="SAM" id="Coils"/>
    </source>
</evidence>
<dbReference type="EMBL" id="ASRV01000047">
    <property type="protein sequence ID" value="EOR27506.1"/>
    <property type="molecule type" value="Genomic_DNA"/>
</dbReference>
<evidence type="ECO:0000313" key="3">
    <source>
        <dbReference type="Proteomes" id="UP000013988"/>
    </source>
</evidence>
<keyword evidence="1" id="KW-0175">Coiled coil</keyword>
<dbReference type="RefSeq" id="WP_016206345.1">
    <property type="nucleotide sequence ID" value="NZ_ASRV01000047.1"/>
</dbReference>
<keyword evidence="3" id="KW-1185">Reference proteome</keyword>
<comment type="caution">
    <text evidence="2">The sequence shown here is derived from an EMBL/GenBank/DDBJ whole genome shotgun (WGS) entry which is preliminary data.</text>
</comment>
<dbReference type="Proteomes" id="UP000013988">
    <property type="component" value="Unassembled WGS sequence"/>
</dbReference>
<accession>R9CK08</accession>
<gene>
    <name evidence="2" type="ORF">A500_04431</name>
</gene>
<dbReference type="AlphaFoldDB" id="R9CK08"/>
<sequence length="100" mass="11750">MDSSLPKEIFEEKQQEILTKKDELDKELDNLNNGISEFVLIRDELINLRKEINNQILKSKNINKEKFINIIESIRINNDEINIITSLEVLIEEIIILISE</sequence>